<sequence length="177" mass="19484">MAGRADALPCDQVVPEVSFQDRARVIVSEQQTERMVKADCAKVLVELIAASQEPTSMECAESLNSIVADARLPAPVASSDGCLIPPKSLKRACPTVVYRRRKQQLVQSEFTAPTTIKLAERLRYNFSTSLSLEDTSPPERAIADQVIRCLRKKPVEGAEKDIDDLCEEPSIPPMQSE</sequence>
<dbReference type="EMBL" id="CM026431">
    <property type="protein sequence ID" value="KAG0558426.1"/>
    <property type="molecule type" value="Genomic_DNA"/>
</dbReference>
<evidence type="ECO:0000313" key="1">
    <source>
        <dbReference type="EMBL" id="KAG0558426.1"/>
    </source>
</evidence>
<proteinExistence type="predicted"/>
<dbReference type="AlphaFoldDB" id="A0A8T0GG63"/>
<name>A0A8T0GG63_CERPU</name>
<evidence type="ECO:0000313" key="2">
    <source>
        <dbReference type="Proteomes" id="UP000822688"/>
    </source>
</evidence>
<dbReference type="Proteomes" id="UP000822688">
    <property type="component" value="Chromosome 10"/>
</dbReference>
<keyword evidence="2" id="KW-1185">Reference proteome</keyword>
<protein>
    <submittedName>
        <fullName evidence="1">Uncharacterized protein</fullName>
    </submittedName>
</protein>
<organism evidence="1 2">
    <name type="scientific">Ceratodon purpureus</name>
    <name type="common">Fire moss</name>
    <name type="synonym">Dicranum purpureum</name>
    <dbReference type="NCBI Taxonomy" id="3225"/>
    <lineage>
        <taxon>Eukaryota</taxon>
        <taxon>Viridiplantae</taxon>
        <taxon>Streptophyta</taxon>
        <taxon>Embryophyta</taxon>
        <taxon>Bryophyta</taxon>
        <taxon>Bryophytina</taxon>
        <taxon>Bryopsida</taxon>
        <taxon>Dicranidae</taxon>
        <taxon>Pseudoditrichales</taxon>
        <taxon>Ditrichaceae</taxon>
        <taxon>Ceratodon</taxon>
    </lineage>
</organism>
<accession>A0A8T0GG63</accession>
<reference evidence="1" key="1">
    <citation type="submission" date="2020-06" db="EMBL/GenBank/DDBJ databases">
        <title>WGS assembly of Ceratodon purpureus strain R40.</title>
        <authorList>
            <person name="Carey S.B."/>
            <person name="Jenkins J."/>
            <person name="Shu S."/>
            <person name="Lovell J.T."/>
            <person name="Sreedasyam A."/>
            <person name="Maumus F."/>
            <person name="Tiley G.P."/>
            <person name="Fernandez-Pozo N."/>
            <person name="Barry K."/>
            <person name="Chen C."/>
            <person name="Wang M."/>
            <person name="Lipzen A."/>
            <person name="Daum C."/>
            <person name="Saski C.A."/>
            <person name="Payton A.C."/>
            <person name="Mcbreen J.C."/>
            <person name="Conrad R.E."/>
            <person name="Kollar L.M."/>
            <person name="Olsson S."/>
            <person name="Huttunen S."/>
            <person name="Landis J.B."/>
            <person name="Wickett N.J."/>
            <person name="Johnson M.G."/>
            <person name="Rensing S.A."/>
            <person name="Grimwood J."/>
            <person name="Schmutz J."/>
            <person name="Mcdaniel S.F."/>
        </authorList>
    </citation>
    <scope>NUCLEOTIDE SEQUENCE</scope>
    <source>
        <strain evidence="1">R40</strain>
    </source>
</reference>
<comment type="caution">
    <text evidence="1">The sequence shown here is derived from an EMBL/GenBank/DDBJ whole genome shotgun (WGS) entry which is preliminary data.</text>
</comment>
<gene>
    <name evidence="1" type="ORF">KC19_10G027300</name>
</gene>